<gene>
    <name evidence="9" type="ORF">FOJ82_04945</name>
</gene>
<evidence type="ECO:0000256" key="6">
    <source>
        <dbReference type="ARBA" id="ARBA00022989"/>
    </source>
</evidence>
<proteinExistence type="inferred from homology"/>
<sequence>MGTKGLNRRILALAVPAFAALVAQPLFLLADTAIVGRLGTLPLAGLGAGATITSTVVGLAIFLAYGSTAVVSRQLGGGNRRRALELGVQAMWLALALAVAVGWLVWLAAPQLVGWLGATGEVHGHAVAYARWSLPGLPGMLLMLAATGTLRGLADARTPLVLAVSAAGINVVLDLVFVFGLHMGVAGSGFATAVAETLMGTTAALVVARGARREGASLRPSLAGMRSSLKVGAPLLMRTLTLRLALVLTTWVAANKGAVALAGHQVTYNVWGFLSYALDALGIAGQTLIGMALGAGDVDEARAVTRRMLWWSLGAGVALGLLTILARQPIAALFSPEVEVRNAVAASLVVVGATLTLTAYVCLMDGVLIGAGDGPFLARAGVFTLVVYAPLAVLVAFVGPDGGAGLAWLWVAYGVAFMGARALTLWLRQRGGAWLVTGA</sequence>
<dbReference type="RefSeq" id="WP_143937417.1">
    <property type="nucleotide sequence ID" value="NZ_VKKG01000001.1"/>
</dbReference>
<feature type="transmembrane region" description="Helical" evidence="8">
    <location>
        <begin position="405"/>
        <end position="427"/>
    </location>
</feature>
<protein>
    <submittedName>
        <fullName evidence="9">MATE family efflux transporter</fullName>
    </submittedName>
</protein>
<evidence type="ECO:0000256" key="3">
    <source>
        <dbReference type="ARBA" id="ARBA00022448"/>
    </source>
</evidence>
<dbReference type="PANTHER" id="PTHR42893:SF46">
    <property type="entry name" value="PROTEIN DETOXIFICATION 44, CHLOROPLASTIC"/>
    <property type="match status" value="1"/>
</dbReference>
<feature type="transmembrane region" description="Helical" evidence="8">
    <location>
        <begin position="376"/>
        <end position="399"/>
    </location>
</feature>
<dbReference type="InterPro" id="IPR002528">
    <property type="entry name" value="MATE_fam"/>
</dbReference>
<feature type="transmembrane region" description="Helical" evidence="8">
    <location>
        <begin position="273"/>
        <end position="296"/>
    </location>
</feature>
<feature type="transmembrane region" description="Helical" evidence="8">
    <location>
        <begin position="346"/>
        <end position="369"/>
    </location>
</feature>
<evidence type="ECO:0000313" key="10">
    <source>
        <dbReference type="Proteomes" id="UP000317638"/>
    </source>
</evidence>
<evidence type="ECO:0000256" key="7">
    <source>
        <dbReference type="ARBA" id="ARBA00023136"/>
    </source>
</evidence>
<dbReference type="PANTHER" id="PTHR42893">
    <property type="entry name" value="PROTEIN DETOXIFICATION 44, CHLOROPLASTIC-RELATED"/>
    <property type="match status" value="1"/>
</dbReference>
<comment type="similarity">
    <text evidence="2">Belongs to the multi antimicrobial extrusion (MATE) (TC 2.A.66.1) family.</text>
</comment>
<keyword evidence="6 8" id="KW-1133">Transmembrane helix</keyword>
<evidence type="ECO:0000256" key="2">
    <source>
        <dbReference type="ARBA" id="ARBA00010199"/>
    </source>
</evidence>
<dbReference type="Pfam" id="PF01554">
    <property type="entry name" value="MatE"/>
    <property type="match status" value="2"/>
</dbReference>
<dbReference type="InterPro" id="IPR044644">
    <property type="entry name" value="DinF-like"/>
</dbReference>
<keyword evidence="5 8" id="KW-0812">Transmembrane</keyword>
<dbReference type="GO" id="GO:0005886">
    <property type="term" value="C:plasma membrane"/>
    <property type="evidence" value="ECO:0007669"/>
    <property type="project" value="UniProtKB-SubCell"/>
</dbReference>
<evidence type="ECO:0000256" key="5">
    <source>
        <dbReference type="ARBA" id="ARBA00022692"/>
    </source>
</evidence>
<feature type="transmembrane region" description="Helical" evidence="8">
    <location>
        <begin position="189"/>
        <end position="208"/>
    </location>
</feature>
<keyword evidence="3" id="KW-0813">Transport</keyword>
<dbReference type="AlphaFoldDB" id="A0A553K6J2"/>
<reference evidence="9 10" key="1">
    <citation type="submission" date="2019-07" db="EMBL/GenBank/DDBJ databases">
        <authorList>
            <person name="Zhou L.-Y."/>
        </authorList>
    </citation>
    <scope>NUCLEOTIDE SEQUENCE [LARGE SCALE GENOMIC DNA]</scope>
    <source>
        <strain evidence="9 10">YIM 101269</strain>
    </source>
</reference>
<dbReference type="NCBIfam" id="TIGR00797">
    <property type="entry name" value="matE"/>
    <property type="match status" value="1"/>
</dbReference>
<dbReference type="Proteomes" id="UP000317638">
    <property type="component" value="Unassembled WGS sequence"/>
</dbReference>
<feature type="transmembrane region" description="Helical" evidence="8">
    <location>
        <begin position="40"/>
        <end position="65"/>
    </location>
</feature>
<feature type="transmembrane region" description="Helical" evidence="8">
    <location>
        <begin position="86"/>
        <end position="109"/>
    </location>
</feature>
<evidence type="ECO:0000256" key="4">
    <source>
        <dbReference type="ARBA" id="ARBA00022475"/>
    </source>
</evidence>
<dbReference type="PIRSF" id="PIRSF006603">
    <property type="entry name" value="DinF"/>
    <property type="match status" value="1"/>
</dbReference>
<dbReference type="EMBL" id="VKKG01000001">
    <property type="protein sequence ID" value="TRY20333.1"/>
    <property type="molecule type" value="Genomic_DNA"/>
</dbReference>
<name>A0A553K6J2_9ACTN</name>
<comment type="subcellular location">
    <subcellularLocation>
        <location evidence="1">Cell membrane</location>
        <topology evidence="1">Multi-pass membrane protein</topology>
    </subcellularLocation>
</comment>
<dbReference type="InterPro" id="IPR048279">
    <property type="entry name" value="MdtK-like"/>
</dbReference>
<feature type="transmembrane region" description="Helical" evidence="8">
    <location>
        <begin position="160"/>
        <end position="183"/>
    </location>
</feature>
<evidence type="ECO:0000256" key="8">
    <source>
        <dbReference type="SAM" id="Phobius"/>
    </source>
</evidence>
<feature type="transmembrane region" description="Helical" evidence="8">
    <location>
        <begin position="308"/>
        <end position="326"/>
    </location>
</feature>
<feature type="transmembrane region" description="Helical" evidence="8">
    <location>
        <begin position="129"/>
        <end position="148"/>
    </location>
</feature>
<keyword evidence="4" id="KW-1003">Cell membrane</keyword>
<keyword evidence="7 8" id="KW-0472">Membrane</keyword>
<dbReference type="GO" id="GO:0015297">
    <property type="term" value="F:antiporter activity"/>
    <property type="evidence" value="ECO:0007669"/>
    <property type="project" value="InterPro"/>
</dbReference>
<evidence type="ECO:0000313" key="9">
    <source>
        <dbReference type="EMBL" id="TRY20333.1"/>
    </source>
</evidence>
<dbReference type="OrthoDB" id="5242355at2"/>
<comment type="caution">
    <text evidence="9">The sequence shown here is derived from an EMBL/GenBank/DDBJ whole genome shotgun (WGS) entry which is preliminary data.</text>
</comment>
<organism evidence="9 10">
    <name type="scientific">Tessaracoccus rhinocerotis</name>
    <dbReference type="NCBI Taxonomy" id="1689449"/>
    <lineage>
        <taxon>Bacteria</taxon>
        <taxon>Bacillati</taxon>
        <taxon>Actinomycetota</taxon>
        <taxon>Actinomycetes</taxon>
        <taxon>Propionibacteriales</taxon>
        <taxon>Propionibacteriaceae</taxon>
        <taxon>Tessaracoccus</taxon>
    </lineage>
</organism>
<accession>A0A553K6J2</accession>
<keyword evidence="10" id="KW-1185">Reference proteome</keyword>
<dbReference type="GO" id="GO:0042910">
    <property type="term" value="F:xenobiotic transmembrane transporter activity"/>
    <property type="evidence" value="ECO:0007669"/>
    <property type="project" value="InterPro"/>
</dbReference>
<evidence type="ECO:0000256" key="1">
    <source>
        <dbReference type="ARBA" id="ARBA00004651"/>
    </source>
</evidence>
<feature type="transmembrane region" description="Helical" evidence="8">
    <location>
        <begin position="229"/>
        <end position="253"/>
    </location>
</feature>